<organism evidence="12 13">
    <name type="scientific">Rhizobium wenxiniae</name>
    <dbReference type="NCBI Taxonomy" id="1737357"/>
    <lineage>
        <taxon>Bacteria</taxon>
        <taxon>Pseudomonadati</taxon>
        <taxon>Pseudomonadota</taxon>
        <taxon>Alphaproteobacteria</taxon>
        <taxon>Hyphomicrobiales</taxon>
        <taxon>Rhizobiaceae</taxon>
        <taxon>Rhizobium/Agrobacterium group</taxon>
        <taxon>Rhizobium</taxon>
    </lineage>
</organism>
<keyword evidence="6 10" id="KW-1133">Transmembrane helix</keyword>
<keyword evidence="5" id="KW-1278">Translocase</keyword>
<dbReference type="SFLD" id="SFLDS00003">
    <property type="entry name" value="Haloacid_Dehalogenase"/>
    <property type="match status" value="1"/>
</dbReference>
<dbReference type="EC" id="7.2.2.12" evidence="8"/>
<feature type="transmembrane region" description="Helical" evidence="10">
    <location>
        <begin position="237"/>
        <end position="256"/>
    </location>
</feature>
<name>A0A7W9Y7R8_9HYPH</name>
<dbReference type="Proteomes" id="UP000547879">
    <property type="component" value="Unassembled WGS sequence"/>
</dbReference>
<comment type="caution">
    <text evidence="12">The sequence shown here is derived from an EMBL/GenBank/DDBJ whole genome shotgun (WGS) entry which is preliminary data.</text>
</comment>
<dbReference type="SUPFAM" id="SSF81653">
    <property type="entry name" value="Calcium ATPase, transduction domain A"/>
    <property type="match status" value="1"/>
</dbReference>
<feature type="transmembrane region" description="Helical" evidence="10">
    <location>
        <begin position="574"/>
        <end position="593"/>
    </location>
</feature>
<keyword evidence="4 10" id="KW-0479">Metal-binding</keyword>
<evidence type="ECO:0000256" key="10">
    <source>
        <dbReference type="RuleBase" id="RU362081"/>
    </source>
</evidence>
<dbReference type="Gene3D" id="3.40.1110.10">
    <property type="entry name" value="Calcium-transporting ATPase, cytoplasmic domain N"/>
    <property type="match status" value="1"/>
</dbReference>
<dbReference type="InterPro" id="IPR008250">
    <property type="entry name" value="ATPase_P-typ_transduc_dom_A_sf"/>
</dbReference>
<accession>A0A7W9Y7R8</accession>
<dbReference type="RefSeq" id="WP_183993342.1">
    <property type="nucleotide sequence ID" value="NZ_BMHW01000006.1"/>
</dbReference>
<dbReference type="Gene3D" id="3.40.50.1000">
    <property type="entry name" value="HAD superfamily/HAD-like"/>
    <property type="match status" value="1"/>
</dbReference>
<feature type="transmembrane region" description="Helical" evidence="10">
    <location>
        <begin position="262"/>
        <end position="284"/>
    </location>
</feature>
<keyword evidence="7 10" id="KW-0472">Membrane</keyword>
<dbReference type="InterPro" id="IPR059000">
    <property type="entry name" value="ATPase_P-type_domA"/>
</dbReference>
<dbReference type="GO" id="GO:0005524">
    <property type="term" value="F:ATP binding"/>
    <property type="evidence" value="ECO:0007669"/>
    <property type="project" value="UniProtKB-UniRule"/>
</dbReference>
<evidence type="ECO:0000256" key="7">
    <source>
        <dbReference type="ARBA" id="ARBA00023136"/>
    </source>
</evidence>
<dbReference type="InterPro" id="IPR044492">
    <property type="entry name" value="P_typ_ATPase_HD_dom"/>
</dbReference>
<dbReference type="GO" id="GO:0016887">
    <property type="term" value="F:ATP hydrolysis activity"/>
    <property type="evidence" value="ECO:0007669"/>
    <property type="project" value="InterPro"/>
</dbReference>
<evidence type="ECO:0000256" key="6">
    <source>
        <dbReference type="ARBA" id="ARBA00022989"/>
    </source>
</evidence>
<dbReference type="Pfam" id="PF00702">
    <property type="entry name" value="Hydrolase"/>
    <property type="match status" value="1"/>
</dbReference>
<keyword evidence="3 10" id="KW-0812">Transmembrane</keyword>
<evidence type="ECO:0000313" key="13">
    <source>
        <dbReference type="Proteomes" id="UP000547879"/>
    </source>
</evidence>
<dbReference type="NCBIfam" id="TIGR01494">
    <property type="entry name" value="ATPase_P-type"/>
    <property type="match status" value="1"/>
</dbReference>
<comment type="similarity">
    <text evidence="2 10">Belongs to the cation transport ATPase (P-type) (TC 3.A.3) family. Type IB subfamily.</text>
</comment>
<dbReference type="InterPro" id="IPR027256">
    <property type="entry name" value="P-typ_ATPase_IB"/>
</dbReference>
<evidence type="ECO:0000256" key="1">
    <source>
        <dbReference type="ARBA" id="ARBA00004370"/>
    </source>
</evidence>
<keyword evidence="10" id="KW-0067">ATP-binding</keyword>
<dbReference type="GO" id="GO:0016463">
    <property type="term" value="F:P-type zinc transporter activity"/>
    <property type="evidence" value="ECO:0007669"/>
    <property type="project" value="UniProtKB-EC"/>
</dbReference>
<dbReference type="AlphaFoldDB" id="A0A7W9Y7R8"/>
<dbReference type="GO" id="GO:0005886">
    <property type="term" value="C:plasma membrane"/>
    <property type="evidence" value="ECO:0007669"/>
    <property type="project" value="UniProtKB-SubCell"/>
</dbReference>
<dbReference type="EMBL" id="JACHEG010000003">
    <property type="protein sequence ID" value="MBB6163520.1"/>
    <property type="molecule type" value="Genomic_DNA"/>
</dbReference>
<dbReference type="InterPro" id="IPR023299">
    <property type="entry name" value="ATPase_P-typ_cyto_dom_N"/>
</dbReference>
<dbReference type="GO" id="GO:0046872">
    <property type="term" value="F:metal ion binding"/>
    <property type="evidence" value="ECO:0007669"/>
    <property type="project" value="UniProtKB-KW"/>
</dbReference>
<evidence type="ECO:0000259" key="11">
    <source>
        <dbReference type="Pfam" id="PF00122"/>
    </source>
</evidence>
<evidence type="ECO:0000256" key="2">
    <source>
        <dbReference type="ARBA" id="ARBA00006024"/>
    </source>
</evidence>
<feature type="transmembrane region" description="Helical" evidence="10">
    <location>
        <begin position="42"/>
        <end position="60"/>
    </location>
</feature>
<evidence type="ECO:0000256" key="9">
    <source>
        <dbReference type="ARBA" id="ARBA00047308"/>
    </source>
</evidence>
<dbReference type="GO" id="GO:0015086">
    <property type="term" value="F:cadmium ion transmembrane transporter activity"/>
    <property type="evidence" value="ECO:0007669"/>
    <property type="project" value="TreeGrafter"/>
</dbReference>
<keyword evidence="10" id="KW-1003">Cell membrane</keyword>
<dbReference type="InterPro" id="IPR018303">
    <property type="entry name" value="ATPase_P-typ_P_site"/>
</dbReference>
<evidence type="ECO:0000256" key="3">
    <source>
        <dbReference type="ARBA" id="ARBA00022692"/>
    </source>
</evidence>
<dbReference type="PRINTS" id="PR00119">
    <property type="entry name" value="CATATPASE"/>
</dbReference>
<proteinExistence type="inferred from homology"/>
<gene>
    <name evidence="12" type="ORF">HNQ72_003360</name>
</gene>
<dbReference type="InterPro" id="IPR023214">
    <property type="entry name" value="HAD_sf"/>
</dbReference>
<dbReference type="SFLD" id="SFLDG00002">
    <property type="entry name" value="C1.7:_P-type_atpase_like"/>
    <property type="match status" value="1"/>
</dbReference>
<comment type="subcellular location">
    <subcellularLocation>
        <location evidence="10">Cell membrane</location>
    </subcellularLocation>
    <subcellularLocation>
        <location evidence="1">Membrane</location>
    </subcellularLocation>
</comment>
<dbReference type="PANTHER" id="PTHR48085">
    <property type="entry name" value="CADMIUM/ZINC-TRANSPORTING ATPASE HMA2-RELATED"/>
    <property type="match status" value="1"/>
</dbReference>
<reference evidence="12 13" key="1">
    <citation type="submission" date="2020-08" db="EMBL/GenBank/DDBJ databases">
        <title>Genomic Encyclopedia of Type Strains, Phase IV (KMG-IV): sequencing the most valuable type-strain genomes for metagenomic binning, comparative biology and taxonomic classification.</title>
        <authorList>
            <person name="Goeker M."/>
        </authorList>
    </citation>
    <scope>NUCLEOTIDE SEQUENCE [LARGE SCALE GENOMIC DNA]</scope>
    <source>
        <strain evidence="12 13">DSM 100734</strain>
    </source>
</reference>
<evidence type="ECO:0000313" key="12">
    <source>
        <dbReference type="EMBL" id="MBB6163520.1"/>
    </source>
</evidence>
<dbReference type="Pfam" id="PF00122">
    <property type="entry name" value="E1-E2_ATPase"/>
    <property type="match status" value="1"/>
</dbReference>
<dbReference type="SFLD" id="SFLDF00027">
    <property type="entry name" value="p-type_atpase"/>
    <property type="match status" value="1"/>
</dbReference>
<dbReference type="InterPro" id="IPR023298">
    <property type="entry name" value="ATPase_P-typ_TM_dom_sf"/>
</dbReference>
<dbReference type="Gene3D" id="2.70.150.10">
    <property type="entry name" value="Calcium-transporting ATPase, cytoplasmic transduction domain A"/>
    <property type="match status" value="1"/>
</dbReference>
<feature type="domain" description="P-type ATPase A" evidence="11">
    <location>
        <begin position="123"/>
        <end position="221"/>
    </location>
</feature>
<protein>
    <recommendedName>
        <fullName evidence="8">P-type Zn(2+) transporter</fullName>
        <ecNumber evidence="8">7.2.2.12</ecNumber>
    </recommendedName>
</protein>
<evidence type="ECO:0000256" key="4">
    <source>
        <dbReference type="ARBA" id="ARBA00022723"/>
    </source>
</evidence>
<dbReference type="NCBIfam" id="TIGR01525">
    <property type="entry name" value="ATPase-IB_hvy"/>
    <property type="match status" value="1"/>
</dbReference>
<feature type="transmembrane region" description="Helical" evidence="10">
    <location>
        <begin position="12"/>
        <end position="30"/>
    </location>
</feature>
<dbReference type="PANTHER" id="PTHR48085:SF5">
    <property type="entry name" value="CADMIUM_ZINC-TRANSPORTING ATPASE HMA4-RELATED"/>
    <property type="match status" value="1"/>
</dbReference>
<evidence type="ECO:0000256" key="8">
    <source>
        <dbReference type="ARBA" id="ARBA00039097"/>
    </source>
</evidence>
<dbReference type="SUPFAM" id="SSF81665">
    <property type="entry name" value="Calcium ATPase, transmembrane domain M"/>
    <property type="match status" value="1"/>
</dbReference>
<dbReference type="InterPro" id="IPR051014">
    <property type="entry name" value="Cation_Transport_ATPase_IB"/>
</dbReference>
<dbReference type="SUPFAM" id="SSF56784">
    <property type="entry name" value="HAD-like"/>
    <property type="match status" value="1"/>
</dbReference>
<keyword evidence="13" id="KW-1185">Reference proteome</keyword>
<sequence length="618" mass="64926">MRALSNVELERYRVAILVTVAAVGLITGLLAHYYRLYDVAQIAWSSASCVVIAVLAIQVVQALRGGDFGLDIVALISMSAALVFGEHLAANVVALMYAGGQWLEDLARQRAGREMSALLGRVARTAMRYRDNALEEVALGTVRPADRLLIREGEVLPVDGRVASGYAILDLSTLTGESLPRTFGRGEEVFSGSSCVGPVFDLSVSRQASESAYANILRLVKSAQDSKAPLSRMADKYAVGFLLLTLAMASATWWYAEDTMRVVAVLVVATPCPLILAVPIALIAGMSRASRIGVLIKGSEALETLANIRTAVLDKTGTITSGQAKLVETRVLARYTDQDLLTYAASLDQASAHVTATALIREAAERSLTLIPPTNVDETPGSGLEGLVAGRKVIVGSIAFVRERCAASERDSVTEIGTSDDLPNSMTVGVGLDGRFAGVLTFADQMRPDATTVMENLRDSGIDRIILASGDRTAIAQSMGRAVGVDLALGDLSPEAKVRIIQDERHRGPVMMVGDGVNDAPALAAADVGVAMGARGSASSSQVASIVLMVDELKALAAAMTIAHRSKNIAMESAIAGLGLSVSAMIAAAFGYLSPVEGALIQEGIDLVVILNALRALH</sequence>
<comment type="catalytic activity">
    <reaction evidence="9">
        <text>Zn(2+)(in) + ATP + H2O = Zn(2+)(out) + ADP + phosphate + H(+)</text>
        <dbReference type="Rhea" id="RHEA:20621"/>
        <dbReference type="ChEBI" id="CHEBI:15377"/>
        <dbReference type="ChEBI" id="CHEBI:15378"/>
        <dbReference type="ChEBI" id="CHEBI:29105"/>
        <dbReference type="ChEBI" id="CHEBI:30616"/>
        <dbReference type="ChEBI" id="CHEBI:43474"/>
        <dbReference type="ChEBI" id="CHEBI:456216"/>
        <dbReference type="EC" id="7.2.2.12"/>
    </reaction>
</comment>
<dbReference type="PROSITE" id="PS00154">
    <property type="entry name" value="ATPASE_E1_E2"/>
    <property type="match status" value="1"/>
</dbReference>
<dbReference type="InterPro" id="IPR036412">
    <property type="entry name" value="HAD-like_sf"/>
</dbReference>
<dbReference type="InterPro" id="IPR001757">
    <property type="entry name" value="P_typ_ATPase"/>
</dbReference>
<feature type="transmembrane region" description="Helical" evidence="10">
    <location>
        <begin position="72"/>
        <end position="98"/>
    </location>
</feature>
<evidence type="ECO:0000256" key="5">
    <source>
        <dbReference type="ARBA" id="ARBA00022967"/>
    </source>
</evidence>
<keyword evidence="10" id="KW-0547">Nucleotide-binding</keyword>